<accession>A0A194QPM8</accession>
<sequence>MWRVETVAKRTGVAMARDSSKVATTFTAVSAHQLTPPPVPPPHRLTTLVNHSNEPKTVVSAWGRGRGGDELRRGNEVRRARRLASLPALCVRAPYIPLPVASTTSGTAISSPRLLDPYIKLFKHTQHVNDRNQDTNW</sequence>
<dbReference type="EMBL" id="KQ458714">
    <property type="protein sequence ID" value="KPJ05436.1"/>
    <property type="molecule type" value="Genomic_DNA"/>
</dbReference>
<reference evidence="1 2" key="1">
    <citation type="journal article" date="2015" name="Nat. Commun.">
        <title>Outbred genome sequencing and CRISPR/Cas9 gene editing in butterflies.</title>
        <authorList>
            <person name="Li X."/>
            <person name="Fan D."/>
            <person name="Zhang W."/>
            <person name="Liu G."/>
            <person name="Zhang L."/>
            <person name="Zhao L."/>
            <person name="Fang X."/>
            <person name="Chen L."/>
            <person name="Dong Y."/>
            <person name="Chen Y."/>
            <person name="Ding Y."/>
            <person name="Zhao R."/>
            <person name="Feng M."/>
            <person name="Zhu Y."/>
            <person name="Feng Y."/>
            <person name="Jiang X."/>
            <person name="Zhu D."/>
            <person name="Xiang H."/>
            <person name="Feng X."/>
            <person name="Li S."/>
            <person name="Wang J."/>
            <person name="Zhang G."/>
            <person name="Kronforst M.R."/>
            <person name="Wang W."/>
        </authorList>
    </citation>
    <scope>NUCLEOTIDE SEQUENCE [LARGE SCALE GENOMIC DNA]</scope>
    <source>
        <strain evidence="1">Ya'a_city_454_Px</strain>
        <tissue evidence="1">Whole body</tissue>
    </source>
</reference>
<protein>
    <submittedName>
        <fullName evidence="1">Uncharacterized protein</fullName>
    </submittedName>
</protein>
<evidence type="ECO:0000313" key="1">
    <source>
        <dbReference type="EMBL" id="KPJ05436.1"/>
    </source>
</evidence>
<organism evidence="1 2">
    <name type="scientific">Papilio xuthus</name>
    <name type="common">Asian swallowtail butterfly</name>
    <dbReference type="NCBI Taxonomy" id="66420"/>
    <lineage>
        <taxon>Eukaryota</taxon>
        <taxon>Metazoa</taxon>
        <taxon>Ecdysozoa</taxon>
        <taxon>Arthropoda</taxon>
        <taxon>Hexapoda</taxon>
        <taxon>Insecta</taxon>
        <taxon>Pterygota</taxon>
        <taxon>Neoptera</taxon>
        <taxon>Endopterygota</taxon>
        <taxon>Lepidoptera</taxon>
        <taxon>Glossata</taxon>
        <taxon>Ditrysia</taxon>
        <taxon>Papilionoidea</taxon>
        <taxon>Papilionidae</taxon>
        <taxon>Papilioninae</taxon>
        <taxon>Papilio</taxon>
    </lineage>
</organism>
<dbReference type="Proteomes" id="UP000053268">
    <property type="component" value="Unassembled WGS sequence"/>
</dbReference>
<name>A0A194QPM8_PAPXU</name>
<dbReference type="AlphaFoldDB" id="A0A194QPM8"/>
<evidence type="ECO:0000313" key="2">
    <source>
        <dbReference type="Proteomes" id="UP000053268"/>
    </source>
</evidence>
<gene>
    <name evidence="1" type="ORF">RR46_02072</name>
</gene>
<proteinExistence type="predicted"/>
<keyword evidence="2" id="KW-1185">Reference proteome</keyword>